<keyword evidence="1" id="KW-1133">Transmembrane helix</keyword>
<feature type="transmembrane region" description="Helical" evidence="1">
    <location>
        <begin position="53"/>
        <end position="72"/>
    </location>
</feature>
<dbReference type="AlphaFoldDB" id="G8NZY3"/>
<evidence type="ECO:0000313" key="3">
    <source>
        <dbReference type="Proteomes" id="UP000007113"/>
    </source>
</evidence>
<keyword evidence="1" id="KW-0812">Transmembrane</keyword>
<protein>
    <submittedName>
        <fullName evidence="2">Uncharacterized protein</fullName>
    </submittedName>
</protein>
<evidence type="ECO:0000256" key="1">
    <source>
        <dbReference type="SAM" id="Phobius"/>
    </source>
</evidence>
<dbReference type="eggNOG" id="ENOG502ZDC2">
    <property type="taxonomic scope" value="Bacteria"/>
</dbReference>
<dbReference type="Proteomes" id="UP000007113">
    <property type="component" value="Chromosome"/>
</dbReference>
<keyword evidence="1" id="KW-0472">Membrane</keyword>
<dbReference type="EMBL" id="CP003130">
    <property type="protein sequence ID" value="AEU35699.1"/>
    <property type="molecule type" value="Genomic_DNA"/>
</dbReference>
<dbReference type="HOGENOM" id="CLU_206036_0_0_0"/>
<dbReference type="PROSITE" id="PS51257">
    <property type="entry name" value="PROKAR_LIPOPROTEIN"/>
    <property type="match status" value="1"/>
</dbReference>
<keyword evidence="3" id="KW-1185">Reference proteome</keyword>
<dbReference type="RefSeq" id="WP_014264579.1">
    <property type="nucleotide sequence ID" value="NC_016631.1"/>
</dbReference>
<dbReference type="STRING" id="682795.AciX8_1356"/>
<organism evidence="2 3">
    <name type="scientific">Granulicella mallensis (strain ATCC BAA-1857 / DSM 23137 / MP5ACTX8)</name>
    <dbReference type="NCBI Taxonomy" id="682795"/>
    <lineage>
        <taxon>Bacteria</taxon>
        <taxon>Pseudomonadati</taxon>
        <taxon>Acidobacteriota</taxon>
        <taxon>Terriglobia</taxon>
        <taxon>Terriglobales</taxon>
        <taxon>Acidobacteriaceae</taxon>
        <taxon>Granulicella</taxon>
    </lineage>
</organism>
<gene>
    <name evidence="2" type="ordered locus">AciX8_1356</name>
</gene>
<name>G8NZY3_GRAMM</name>
<sequence precursor="true">MKRHLKTSLLRWVWLVSLLLLGIAAQSFGQGCSQCLDNTRATPPAVQAAYRKAIYLLGGTGAALFIAGTLFIRRER</sequence>
<dbReference type="OrthoDB" id="123400at2"/>
<reference evidence="2 3" key="1">
    <citation type="submission" date="2011-11" db="EMBL/GenBank/DDBJ databases">
        <title>Complete sequence of Granulicella mallensis MP5ACTX8.</title>
        <authorList>
            <consortium name="US DOE Joint Genome Institute"/>
            <person name="Lucas S."/>
            <person name="Copeland A."/>
            <person name="Lapidus A."/>
            <person name="Cheng J.-F."/>
            <person name="Goodwin L."/>
            <person name="Pitluck S."/>
            <person name="Peters L."/>
            <person name="Lu M."/>
            <person name="Detter J.C."/>
            <person name="Han C."/>
            <person name="Tapia R."/>
            <person name="Land M."/>
            <person name="Hauser L."/>
            <person name="Kyrpides N."/>
            <person name="Ivanova N."/>
            <person name="Mikhailova N."/>
            <person name="Pagani I."/>
            <person name="Rawat S."/>
            <person name="Mannisto M."/>
            <person name="Haggblom M."/>
            <person name="Woyke T."/>
        </authorList>
    </citation>
    <scope>NUCLEOTIDE SEQUENCE [LARGE SCALE GENOMIC DNA]</scope>
    <source>
        <strain evidence="3">ATCC BAA-1857 / DSM 23137 / MP5ACTX8</strain>
    </source>
</reference>
<accession>G8NZY3</accession>
<evidence type="ECO:0000313" key="2">
    <source>
        <dbReference type="EMBL" id="AEU35699.1"/>
    </source>
</evidence>
<proteinExistence type="predicted"/>
<dbReference type="KEGG" id="gma:AciX8_1356"/>